<feature type="binding site" evidence="11">
    <location>
        <position position="339"/>
    </location>
    <ligand>
        <name>ATP</name>
        <dbReference type="ChEBI" id="CHEBI:30616"/>
    </ligand>
</feature>
<evidence type="ECO:0000256" key="7">
    <source>
        <dbReference type="ARBA" id="ARBA00023186"/>
    </source>
</evidence>
<dbReference type="OrthoDB" id="9802640at2"/>
<comment type="caution">
    <text evidence="13">The sequence shown here is derived from an EMBL/GenBank/DDBJ whole genome shotgun (WGS) entry which is preliminary data.</text>
</comment>
<evidence type="ECO:0000256" key="5">
    <source>
        <dbReference type="ARBA" id="ARBA00022840"/>
    </source>
</evidence>
<evidence type="ECO:0000256" key="11">
    <source>
        <dbReference type="PIRSR" id="PIRSR002583-1"/>
    </source>
</evidence>
<feature type="binding site" evidence="11">
    <location>
        <position position="41"/>
    </location>
    <ligand>
        <name>ATP</name>
        <dbReference type="ChEBI" id="CHEBI:30616"/>
    </ligand>
</feature>
<keyword evidence="7 10" id="KW-0143">Chaperone</keyword>
<evidence type="ECO:0000256" key="4">
    <source>
        <dbReference type="ARBA" id="ARBA00022741"/>
    </source>
</evidence>
<comment type="subunit">
    <text evidence="10">Homodimer.</text>
</comment>
<dbReference type="Gene3D" id="3.30.565.10">
    <property type="entry name" value="Histidine kinase-like ATPase, C-terminal domain"/>
    <property type="match status" value="1"/>
</dbReference>
<keyword evidence="3 10" id="KW-0963">Cytoplasm</keyword>
<dbReference type="FunFam" id="3.30.565.10:FF:000009">
    <property type="entry name" value="Molecular chaperone HtpG"/>
    <property type="match status" value="1"/>
</dbReference>
<dbReference type="Gene3D" id="1.20.120.790">
    <property type="entry name" value="Heat shock protein 90, C-terminal domain"/>
    <property type="match status" value="1"/>
</dbReference>
<gene>
    <name evidence="10" type="primary">htpG</name>
    <name evidence="13" type="ORF">C8D86_1139</name>
</gene>
<comment type="caution">
    <text evidence="10">Lacks conserved residue(s) required for the propagation of feature annotation.</text>
</comment>
<dbReference type="Proteomes" id="UP000254720">
    <property type="component" value="Unassembled WGS sequence"/>
</dbReference>
<dbReference type="PANTHER" id="PTHR11528">
    <property type="entry name" value="HEAT SHOCK PROTEIN 90 FAMILY MEMBER"/>
    <property type="match status" value="1"/>
</dbReference>
<dbReference type="InterPro" id="IPR003594">
    <property type="entry name" value="HATPase_dom"/>
</dbReference>
<evidence type="ECO:0000256" key="10">
    <source>
        <dbReference type="HAMAP-Rule" id="MF_00505"/>
    </source>
</evidence>
<dbReference type="InterPro" id="IPR001404">
    <property type="entry name" value="Hsp90_fam"/>
</dbReference>
<organism evidence="13 14">
    <name type="scientific">Aquicella lusitana</name>
    <dbReference type="NCBI Taxonomy" id="254246"/>
    <lineage>
        <taxon>Bacteria</taxon>
        <taxon>Pseudomonadati</taxon>
        <taxon>Pseudomonadota</taxon>
        <taxon>Gammaproteobacteria</taxon>
        <taxon>Legionellales</taxon>
        <taxon>Coxiellaceae</taxon>
        <taxon>Aquicella</taxon>
    </lineage>
</organism>
<evidence type="ECO:0000259" key="12">
    <source>
        <dbReference type="SMART" id="SM00387"/>
    </source>
</evidence>
<dbReference type="HAMAP" id="MF_00505">
    <property type="entry name" value="HSP90"/>
    <property type="match status" value="1"/>
</dbReference>
<accession>A0A370GH50</accession>
<dbReference type="GO" id="GO:0005524">
    <property type="term" value="F:ATP binding"/>
    <property type="evidence" value="ECO:0007669"/>
    <property type="project" value="UniProtKB-UniRule"/>
</dbReference>
<feature type="region of interest" description="A; substrate-binding" evidence="10">
    <location>
        <begin position="1"/>
        <end position="339"/>
    </location>
</feature>
<feature type="binding site" evidence="11">
    <location>
        <begin position="125"/>
        <end position="130"/>
    </location>
    <ligand>
        <name>ATP</name>
        <dbReference type="ChEBI" id="CHEBI:30616"/>
    </ligand>
</feature>
<keyword evidence="4 10" id="KW-0547">Nucleotide-binding</keyword>
<dbReference type="PROSITE" id="PS00298">
    <property type="entry name" value="HSP90"/>
    <property type="match status" value="1"/>
</dbReference>
<comment type="subcellular location">
    <subcellularLocation>
        <location evidence="1 10">Cytoplasm</location>
    </subcellularLocation>
</comment>
<feature type="region of interest" description="C" evidence="10">
    <location>
        <begin position="564"/>
        <end position="638"/>
    </location>
</feature>
<feature type="binding site" evidence="11">
    <location>
        <position position="88"/>
    </location>
    <ligand>
        <name>ATP</name>
        <dbReference type="ChEBI" id="CHEBI:30616"/>
    </ligand>
</feature>
<dbReference type="Gene3D" id="3.30.230.80">
    <property type="match status" value="1"/>
</dbReference>
<dbReference type="NCBIfam" id="NF003555">
    <property type="entry name" value="PRK05218.1"/>
    <property type="match status" value="1"/>
</dbReference>
<dbReference type="InterPro" id="IPR020568">
    <property type="entry name" value="Ribosomal_Su5_D2-typ_SF"/>
</dbReference>
<feature type="binding site" evidence="11">
    <location>
        <position position="37"/>
    </location>
    <ligand>
        <name>ATP</name>
        <dbReference type="ChEBI" id="CHEBI:30616"/>
    </ligand>
</feature>
<sequence>MPIDAHQEKLNFQAEVKQLLDIVVHSLYSNKEIFLRELISNASDATDKLRFESLSDPALYESDSNLAIRIHFDKDARTITISDNGIGMSCDEVVENLGTIAKSGTREFLARLTGDQKKDAHLIGQFGVGFYSAFIVADKVTVLTRRAGLSAEHGVRWESRGDGEYTVANVEKPARGTDVILHLKEDEQEFLDSWRLRNIVTKYSDHLNLPILMPKYTDDKKPTEEWETINRATALWALPKNAITPEQYKEFYKHISHDFEDPLTWTHHRIEGGNIEYTSILYLPAHAPFDLWQHEKHHGLKLYVQRVFILDQVEQFMPNYLRFVRGVIDTTALPLNVSREILQDHPAIPKLRSALIRHVLDLLDRIAQDEPEKYATFWKEFGNVLKEGPAEDFANRERIGKLLRFASTHADTAEQTVSFEDYVKRMKPNQKKIYYITADNFNAAKASPHLEIFRKNNIEVLLLADRIDEWVVSHLPEFDGKPLQSVAKGDLPLDEIVTEEAASKRPEEEKKEEMQQQEFDALIKKIKTLLDDKVKDVRLSHRLTTSPVCLVRDQNALGPQMERLLKAVGQPVTETKPILELNPDHLLVRRLREDVAEGQLNEWIHILYEEALLAEGGALPDPAAFVQRINKLWMEIFK</sequence>
<evidence type="ECO:0000256" key="9">
    <source>
        <dbReference type="ARBA" id="ARBA00070675"/>
    </source>
</evidence>
<protein>
    <recommendedName>
        <fullName evidence="9 10">Chaperone protein HtpG</fullName>
    </recommendedName>
    <alternativeName>
        <fullName evidence="10">Heat shock protein HtpG</fullName>
    </alternativeName>
    <alternativeName>
        <fullName evidence="10">High temperature protein G</fullName>
    </alternativeName>
</protein>
<dbReference type="InterPro" id="IPR019805">
    <property type="entry name" value="Heat_shock_protein_90_CS"/>
</dbReference>
<name>A0A370GH50_9COXI</name>
<evidence type="ECO:0000256" key="8">
    <source>
        <dbReference type="ARBA" id="ARBA00058590"/>
    </source>
</evidence>
<dbReference type="RefSeq" id="WP_114834544.1">
    <property type="nucleotide sequence ID" value="NZ_LR699114.1"/>
</dbReference>
<comment type="similarity">
    <text evidence="2 10">Belongs to the heat shock protein 90 family.</text>
</comment>
<dbReference type="PRINTS" id="PR00775">
    <property type="entry name" value="HEATSHOCK90"/>
</dbReference>
<keyword evidence="14" id="KW-1185">Reference proteome</keyword>
<dbReference type="GO" id="GO:0140662">
    <property type="term" value="F:ATP-dependent protein folding chaperone"/>
    <property type="evidence" value="ECO:0007669"/>
    <property type="project" value="InterPro"/>
</dbReference>
<evidence type="ECO:0000256" key="6">
    <source>
        <dbReference type="ARBA" id="ARBA00023016"/>
    </source>
</evidence>
<dbReference type="InterPro" id="IPR020575">
    <property type="entry name" value="Hsp90_N"/>
</dbReference>
<proteinExistence type="inferred from homology"/>
<feature type="binding site" evidence="11">
    <location>
        <position position="177"/>
    </location>
    <ligand>
        <name>ATP</name>
        <dbReference type="ChEBI" id="CHEBI:30616"/>
    </ligand>
</feature>
<feature type="binding site" evidence="11">
    <location>
        <position position="83"/>
    </location>
    <ligand>
        <name>ATP</name>
        <dbReference type="ChEBI" id="CHEBI:30616"/>
    </ligand>
</feature>
<evidence type="ECO:0000313" key="13">
    <source>
        <dbReference type="EMBL" id="RDI42680.1"/>
    </source>
</evidence>
<dbReference type="SUPFAM" id="SSF110942">
    <property type="entry name" value="HSP90 C-terminal domain"/>
    <property type="match status" value="1"/>
</dbReference>
<dbReference type="PIRSF" id="PIRSF002583">
    <property type="entry name" value="Hsp90"/>
    <property type="match status" value="1"/>
</dbReference>
<dbReference type="GO" id="GO:0051082">
    <property type="term" value="F:unfolded protein binding"/>
    <property type="evidence" value="ECO:0007669"/>
    <property type="project" value="UniProtKB-UniRule"/>
</dbReference>
<dbReference type="AlphaFoldDB" id="A0A370GH50"/>
<dbReference type="InterPro" id="IPR036890">
    <property type="entry name" value="HATPase_C_sf"/>
</dbReference>
<keyword evidence="6 10" id="KW-0346">Stress response</keyword>
<dbReference type="CDD" id="cd16927">
    <property type="entry name" value="HATPase_Hsp90-like"/>
    <property type="match status" value="1"/>
</dbReference>
<dbReference type="FunFam" id="3.30.230.80:FF:000002">
    <property type="entry name" value="Molecular chaperone HtpG"/>
    <property type="match status" value="1"/>
</dbReference>
<evidence type="ECO:0000256" key="1">
    <source>
        <dbReference type="ARBA" id="ARBA00004496"/>
    </source>
</evidence>
<dbReference type="GO" id="GO:0016887">
    <property type="term" value="F:ATP hydrolysis activity"/>
    <property type="evidence" value="ECO:0007669"/>
    <property type="project" value="InterPro"/>
</dbReference>
<dbReference type="Gene3D" id="3.40.50.11260">
    <property type="match status" value="1"/>
</dbReference>
<dbReference type="Pfam" id="PF00183">
    <property type="entry name" value="HSP90"/>
    <property type="match status" value="1"/>
</dbReference>
<feature type="domain" description="Histidine kinase/HSP90-like ATPase" evidence="12">
    <location>
        <begin position="30"/>
        <end position="187"/>
    </location>
</feature>
<dbReference type="GO" id="GO:0005737">
    <property type="term" value="C:cytoplasm"/>
    <property type="evidence" value="ECO:0007669"/>
    <property type="project" value="UniProtKB-SubCell"/>
</dbReference>
<dbReference type="SMART" id="SM00387">
    <property type="entry name" value="HATPase_c"/>
    <property type="match status" value="1"/>
</dbReference>
<dbReference type="SUPFAM" id="SSF55874">
    <property type="entry name" value="ATPase domain of HSP90 chaperone/DNA topoisomerase II/histidine kinase"/>
    <property type="match status" value="1"/>
</dbReference>
<feature type="binding site" evidence="11">
    <location>
        <position position="102"/>
    </location>
    <ligand>
        <name>ATP</name>
        <dbReference type="ChEBI" id="CHEBI:30616"/>
    </ligand>
</feature>
<dbReference type="InterPro" id="IPR037196">
    <property type="entry name" value="HSP90_C"/>
</dbReference>
<feature type="binding site" evidence="11">
    <location>
        <begin position="103"/>
        <end position="104"/>
    </location>
    <ligand>
        <name>ATP</name>
        <dbReference type="ChEBI" id="CHEBI:30616"/>
    </ligand>
</feature>
<dbReference type="Pfam" id="PF13589">
    <property type="entry name" value="HATPase_c_3"/>
    <property type="match status" value="1"/>
</dbReference>
<keyword evidence="5 10" id="KW-0067">ATP-binding</keyword>
<feature type="binding site" evidence="11">
    <location>
        <position position="96"/>
    </location>
    <ligand>
        <name>ATP</name>
        <dbReference type="ChEBI" id="CHEBI:30616"/>
    </ligand>
</feature>
<evidence type="ECO:0000313" key="14">
    <source>
        <dbReference type="Proteomes" id="UP000254720"/>
    </source>
</evidence>
<dbReference type="EMBL" id="QQAX01000013">
    <property type="protein sequence ID" value="RDI42680.1"/>
    <property type="molecule type" value="Genomic_DNA"/>
</dbReference>
<evidence type="ECO:0000256" key="3">
    <source>
        <dbReference type="ARBA" id="ARBA00022490"/>
    </source>
</evidence>
<comment type="function">
    <text evidence="8 10">Molecular chaperone. Has ATPase activity.</text>
</comment>
<reference evidence="13 14" key="1">
    <citation type="submission" date="2018-07" db="EMBL/GenBank/DDBJ databases">
        <title>Genomic Encyclopedia of Type Strains, Phase IV (KMG-IV): sequencing the most valuable type-strain genomes for metagenomic binning, comparative biology and taxonomic classification.</title>
        <authorList>
            <person name="Goeker M."/>
        </authorList>
    </citation>
    <scope>NUCLEOTIDE SEQUENCE [LARGE SCALE GENOMIC DNA]</scope>
    <source>
        <strain evidence="13 14">DSM 16500</strain>
    </source>
</reference>
<evidence type="ECO:0000256" key="2">
    <source>
        <dbReference type="ARBA" id="ARBA00008239"/>
    </source>
</evidence>
<dbReference type="SUPFAM" id="SSF54211">
    <property type="entry name" value="Ribosomal protein S5 domain 2-like"/>
    <property type="match status" value="1"/>
</dbReference>